<sequence length="151" mass="16790">MIGLKLCKLERPPFEGDCKRGDVGDDLNGGVGLAIYRVKEAFVPKFSSWIRVVTEQDKHTQALENLKLKKRVKKLENKRRSKHSGGCIQTVGKIEAIDANEDISLVDEETQVDMDVELQGRIDQDVSAATKDVSAAEPTVFDDEEVIMTMA</sequence>
<gene>
    <name evidence="1" type="ORF">Tci_033589</name>
</gene>
<evidence type="ECO:0000313" key="1">
    <source>
        <dbReference type="EMBL" id="GEU61611.1"/>
    </source>
</evidence>
<protein>
    <submittedName>
        <fullName evidence="1">Uncharacterized protein</fullName>
    </submittedName>
</protein>
<proteinExistence type="predicted"/>
<dbReference type="EMBL" id="BKCJ010004534">
    <property type="protein sequence ID" value="GEU61611.1"/>
    <property type="molecule type" value="Genomic_DNA"/>
</dbReference>
<accession>A0A6L2LIJ3</accession>
<dbReference type="AlphaFoldDB" id="A0A6L2LIJ3"/>
<reference evidence="1" key="1">
    <citation type="journal article" date="2019" name="Sci. Rep.">
        <title>Draft genome of Tanacetum cinerariifolium, the natural source of mosquito coil.</title>
        <authorList>
            <person name="Yamashiro T."/>
            <person name="Shiraishi A."/>
            <person name="Satake H."/>
            <person name="Nakayama K."/>
        </authorList>
    </citation>
    <scope>NUCLEOTIDE SEQUENCE</scope>
</reference>
<organism evidence="1">
    <name type="scientific">Tanacetum cinerariifolium</name>
    <name type="common">Dalmatian daisy</name>
    <name type="synonym">Chrysanthemum cinerariifolium</name>
    <dbReference type="NCBI Taxonomy" id="118510"/>
    <lineage>
        <taxon>Eukaryota</taxon>
        <taxon>Viridiplantae</taxon>
        <taxon>Streptophyta</taxon>
        <taxon>Embryophyta</taxon>
        <taxon>Tracheophyta</taxon>
        <taxon>Spermatophyta</taxon>
        <taxon>Magnoliopsida</taxon>
        <taxon>eudicotyledons</taxon>
        <taxon>Gunneridae</taxon>
        <taxon>Pentapetalae</taxon>
        <taxon>asterids</taxon>
        <taxon>campanulids</taxon>
        <taxon>Asterales</taxon>
        <taxon>Asteraceae</taxon>
        <taxon>Asteroideae</taxon>
        <taxon>Anthemideae</taxon>
        <taxon>Anthemidinae</taxon>
        <taxon>Tanacetum</taxon>
    </lineage>
</organism>
<comment type="caution">
    <text evidence="1">The sequence shown here is derived from an EMBL/GenBank/DDBJ whole genome shotgun (WGS) entry which is preliminary data.</text>
</comment>
<name>A0A6L2LIJ3_TANCI</name>